<sequence length="111" mass="13044">MRIALHSVLREGREVEYLQAHATIPDDLAASFDRFGIHDWTIWRSGRNLFHLVECDDFDAAMAALQDDPANQRWQGFINDHVDHFEQLGDGWDGMVLPEVWQLERQRENQR</sequence>
<dbReference type="RefSeq" id="WP_163288616.1">
    <property type="nucleotide sequence ID" value="NZ_JAAGWY010000001.1"/>
</dbReference>
<organism evidence="1 2">
    <name type="scientific">Leifsonia tongyongensis</name>
    <dbReference type="NCBI Taxonomy" id="1268043"/>
    <lineage>
        <taxon>Bacteria</taxon>
        <taxon>Bacillati</taxon>
        <taxon>Actinomycetota</taxon>
        <taxon>Actinomycetes</taxon>
        <taxon>Micrococcales</taxon>
        <taxon>Microbacteriaceae</taxon>
        <taxon>Leifsonia</taxon>
    </lineage>
</organism>
<dbReference type="Pfam" id="PF05336">
    <property type="entry name" value="rhaM"/>
    <property type="match status" value="1"/>
</dbReference>
<reference evidence="1 2" key="1">
    <citation type="journal article" date="2014" name="J. Microbiol.">
        <title>Diaminobutyricibacter tongyongensis gen. nov., sp. nov. and Homoserinibacter gongjuensis gen. nov., sp. nov. belong to the family Microbacteriaceae.</title>
        <authorList>
            <person name="Kim S.J."/>
            <person name="Ahn J.H."/>
            <person name="Weon H.Y."/>
            <person name="Hamada M."/>
            <person name="Suzuki K."/>
            <person name="Kwon S.W."/>
        </authorList>
    </citation>
    <scope>NUCLEOTIDE SEQUENCE [LARGE SCALE GENOMIC DNA]</scope>
    <source>
        <strain evidence="1 2">NBRC 108724</strain>
    </source>
</reference>
<keyword evidence="2" id="KW-1185">Reference proteome</keyword>
<proteinExistence type="predicted"/>
<dbReference type="EMBL" id="JAAGWY010000001">
    <property type="protein sequence ID" value="NEN05395.1"/>
    <property type="molecule type" value="Genomic_DNA"/>
</dbReference>
<dbReference type="GO" id="GO:0016857">
    <property type="term" value="F:racemase and epimerase activity, acting on carbohydrates and derivatives"/>
    <property type="evidence" value="ECO:0007669"/>
    <property type="project" value="InterPro"/>
</dbReference>
<dbReference type="Proteomes" id="UP000474967">
    <property type="component" value="Unassembled WGS sequence"/>
</dbReference>
<protein>
    <submittedName>
        <fullName evidence="1">L-rhamnose mutarotase</fullName>
    </submittedName>
</protein>
<name>A0A6L9XVW2_9MICO</name>
<gene>
    <name evidence="1" type="ORF">G3T36_05870</name>
</gene>
<accession>A0A6L9XVW2</accession>
<dbReference type="Gene3D" id="3.30.70.100">
    <property type="match status" value="1"/>
</dbReference>
<dbReference type="AlphaFoldDB" id="A0A6L9XVW2"/>
<dbReference type="SUPFAM" id="SSF54909">
    <property type="entry name" value="Dimeric alpha+beta barrel"/>
    <property type="match status" value="1"/>
</dbReference>
<dbReference type="InterPro" id="IPR008000">
    <property type="entry name" value="Rham/fucose_mutarotase"/>
</dbReference>
<dbReference type="InterPro" id="IPR011008">
    <property type="entry name" value="Dimeric_a/b-barrel"/>
</dbReference>
<evidence type="ECO:0000313" key="2">
    <source>
        <dbReference type="Proteomes" id="UP000474967"/>
    </source>
</evidence>
<evidence type="ECO:0000313" key="1">
    <source>
        <dbReference type="EMBL" id="NEN05395.1"/>
    </source>
</evidence>
<comment type="caution">
    <text evidence="1">The sequence shown here is derived from an EMBL/GenBank/DDBJ whole genome shotgun (WGS) entry which is preliminary data.</text>
</comment>